<dbReference type="InterPro" id="IPR007387">
    <property type="entry name" value="TRAP_DctQ"/>
</dbReference>
<organism evidence="11">
    <name type="scientific">uncultured delta proteobacterium</name>
    <dbReference type="NCBI Taxonomy" id="34034"/>
    <lineage>
        <taxon>Bacteria</taxon>
        <taxon>Deltaproteobacteria</taxon>
        <taxon>environmental samples</taxon>
    </lineage>
</organism>
<feature type="transmembrane region" description="Helical" evidence="9">
    <location>
        <begin position="127"/>
        <end position="145"/>
    </location>
</feature>
<evidence type="ECO:0000259" key="10">
    <source>
        <dbReference type="Pfam" id="PF04290"/>
    </source>
</evidence>
<evidence type="ECO:0000313" key="11">
    <source>
        <dbReference type="EMBL" id="SBV96950.1"/>
    </source>
</evidence>
<protein>
    <recommendedName>
        <fullName evidence="10">Tripartite ATP-independent periplasmic transporters DctQ component domain-containing protein</fullName>
    </recommendedName>
</protein>
<keyword evidence="4" id="KW-0997">Cell inner membrane</keyword>
<feature type="transmembrane region" description="Helical" evidence="9">
    <location>
        <begin position="50"/>
        <end position="69"/>
    </location>
</feature>
<gene>
    <name evidence="11" type="ORF">KL86DPRO_11132</name>
</gene>
<evidence type="ECO:0000256" key="5">
    <source>
        <dbReference type="ARBA" id="ARBA00022692"/>
    </source>
</evidence>
<sequence>MITKIFDRLQWGLNVFTALLLGSVCAIIFVQVIMRYVMGNSIAWSEELTRYMFVWIIFLGIHLGIRDGNQIKIDVLESMLKGKSAKALRLVQHLVSLAAVVACLVASIYLIRVGFRASSPTLRIPMWYAYLAFPVGFTVNIIEILRQMARIVQGWNLNEEGEAV</sequence>
<evidence type="ECO:0000256" key="8">
    <source>
        <dbReference type="ARBA" id="ARBA00038436"/>
    </source>
</evidence>
<keyword evidence="2" id="KW-0813">Transport</keyword>
<comment type="similarity">
    <text evidence="8">Belongs to the TRAP transporter small permease family.</text>
</comment>
<reference evidence="11" key="1">
    <citation type="submission" date="2016-04" db="EMBL/GenBank/DDBJ databases">
        <authorList>
            <person name="Evans L.H."/>
            <person name="Alamgir A."/>
            <person name="Owens N."/>
            <person name="Weber N.D."/>
            <person name="Virtaneva K."/>
            <person name="Barbian K."/>
            <person name="Babar A."/>
            <person name="Rosenke K."/>
        </authorList>
    </citation>
    <scope>NUCLEOTIDE SEQUENCE</scope>
    <source>
        <strain evidence="11">86</strain>
    </source>
</reference>
<dbReference type="PANTHER" id="PTHR35011:SF2">
    <property type="entry name" value="2,3-DIKETO-L-GULONATE TRAP TRANSPORTER SMALL PERMEASE PROTEIN YIAM"/>
    <property type="match status" value="1"/>
</dbReference>
<proteinExistence type="inferred from homology"/>
<keyword evidence="6 9" id="KW-1133">Transmembrane helix</keyword>
<accession>A0A212JBZ1</accession>
<dbReference type="GO" id="GO:0022857">
    <property type="term" value="F:transmembrane transporter activity"/>
    <property type="evidence" value="ECO:0007669"/>
    <property type="project" value="TreeGrafter"/>
</dbReference>
<evidence type="ECO:0000256" key="3">
    <source>
        <dbReference type="ARBA" id="ARBA00022475"/>
    </source>
</evidence>
<feature type="transmembrane region" description="Helical" evidence="9">
    <location>
        <begin position="12"/>
        <end position="38"/>
    </location>
</feature>
<feature type="transmembrane region" description="Helical" evidence="9">
    <location>
        <begin position="90"/>
        <end position="115"/>
    </location>
</feature>
<feature type="domain" description="Tripartite ATP-independent periplasmic transporters DctQ component" evidence="10">
    <location>
        <begin position="25"/>
        <end position="153"/>
    </location>
</feature>
<dbReference type="GO" id="GO:0005886">
    <property type="term" value="C:plasma membrane"/>
    <property type="evidence" value="ECO:0007669"/>
    <property type="project" value="UniProtKB-SubCell"/>
</dbReference>
<dbReference type="Pfam" id="PF04290">
    <property type="entry name" value="DctQ"/>
    <property type="match status" value="1"/>
</dbReference>
<keyword evidence="3" id="KW-1003">Cell membrane</keyword>
<keyword evidence="5 9" id="KW-0812">Transmembrane</keyword>
<name>A0A212JBZ1_9DELT</name>
<evidence type="ECO:0000256" key="4">
    <source>
        <dbReference type="ARBA" id="ARBA00022519"/>
    </source>
</evidence>
<dbReference type="EMBL" id="FLUQ01000001">
    <property type="protein sequence ID" value="SBV96950.1"/>
    <property type="molecule type" value="Genomic_DNA"/>
</dbReference>
<dbReference type="InterPro" id="IPR055348">
    <property type="entry name" value="DctQ"/>
</dbReference>
<comment type="subcellular location">
    <subcellularLocation>
        <location evidence="1">Cell inner membrane</location>
        <topology evidence="1">Multi-pass membrane protein</topology>
    </subcellularLocation>
</comment>
<evidence type="ECO:0000256" key="1">
    <source>
        <dbReference type="ARBA" id="ARBA00004429"/>
    </source>
</evidence>
<evidence type="ECO:0000256" key="6">
    <source>
        <dbReference type="ARBA" id="ARBA00022989"/>
    </source>
</evidence>
<evidence type="ECO:0000256" key="9">
    <source>
        <dbReference type="SAM" id="Phobius"/>
    </source>
</evidence>
<dbReference type="GO" id="GO:0015740">
    <property type="term" value="P:C4-dicarboxylate transport"/>
    <property type="evidence" value="ECO:0007669"/>
    <property type="project" value="TreeGrafter"/>
</dbReference>
<dbReference type="PANTHER" id="PTHR35011">
    <property type="entry name" value="2,3-DIKETO-L-GULONATE TRAP TRANSPORTER SMALL PERMEASE PROTEIN YIAM"/>
    <property type="match status" value="1"/>
</dbReference>
<keyword evidence="7 9" id="KW-0472">Membrane</keyword>
<evidence type="ECO:0000256" key="7">
    <source>
        <dbReference type="ARBA" id="ARBA00023136"/>
    </source>
</evidence>
<evidence type="ECO:0000256" key="2">
    <source>
        <dbReference type="ARBA" id="ARBA00022448"/>
    </source>
</evidence>
<dbReference type="AlphaFoldDB" id="A0A212JBZ1"/>